<feature type="compositionally biased region" description="Polar residues" evidence="1">
    <location>
        <begin position="115"/>
        <end position="151"/>
    </location>
</feature>
<dbReference type="STRING" id="199890.A0A182PX77"/>
<dbReference type="VEuPathDB" id="VectorBase:AEPI011564"/>
<evidence type="ECO:0000313" key="3">
    <source>
        <dbReference type="Proteomes" id="UP000075885"/>
    </source>
</evidence>
<sequence length="211" mass="23304">MEQNPDPAKGAGSNPTAFWNMVALELNSLGPAVKEGTAWKRTWIEKKSVVKKKLSYNKKELQKTGGGKAKFDTLSGLEERIAAITNMRDMSAIFDKNMCMGIGQCFSDKGHEIDQSGTSHSKPIETLESSHQNQTTDQPGPSHISQTTEYPGSSHHSHTSDQPSPSQPIDTIEHLETQQIMDTIEQPGHSHHSKNMNQPQPSEKTTTKKIE</sequence>
<evidence type="ECO:0008006" key="4">
    <source>
        <dbReference type="Google" id="ProtNLM"/>
    </source>
</evidence>
<feature type="compositionally biased region" description="Polar residues" evidence="1">
    <location>
        <begin position="195"/>
        <end position="204"/>
    </location>
</feature>
<reference evidence="3" key="1">
    <citation type="submission" date="2013-03" db="EMBL/GenBank/DDBJ databases">
        <title>The Genome Sequence of Anopheles epiroticus epiroticus2.</title>
        <authorList>
            <consortium name="The Broad Institute Genomics Platform"/>
            <person name="Neafsey D.E."/>
            <person name="Howell P."/>
            <person name="Walker B."/>
            <person name="Young S.K."/>
            <person name="Zeng Q."/>
            <person name="Gargeya S."/>
            <person name="Fitzgerald M."/>
            <person name="Haas B."/>
            <person name="Abouelleil A."/>
            <person name="Allen A.W."/>
            <person name="Alvarado L."/>
            <person name="Arachchi H.M."/>
            <person name="Berlin A.M."/>
            <person name="Chapman S.B."/>
            <person name="Gainer-Dewar J."/>
            <person name="Goldberg J."/>
            <person name="Griggs A."/>
            <person name="Gujja S."/>
            <person name="Hansen M."/>
            <person name="Howarth C."/>
            <person name="Imamovic A."/>
            <person name="Ireland A."/>
            <person name="Larimer J."/>
            <person name="McCowan C."/>
            <person name="Murphy C."/>
            <person name="Pearson M."/>
            <person name="Poon T.W."/>
            <person name="Priest M."/>
            <person name="Roberts A."/>
            <person name="Saif S."/>
            <person name="Shea T."/>
            <person name="Sisk P."/>
            <person name="Sykes S."/>
            <person name="Wortman J."/>
            <person name="Nusbaum C."/>
            <person name="Birren B."/>
        </authorList>
    </citation>
    <scope>NUCLEOTIDE SEQUENCE [LARGE SCALE GENOMIC DNA]</scope>
    <source>
        <strain evidence="3">Epiroticus2</strain>
    </source>
</reference>
<feature type="region of interest" description="Disordered" evidence="1">
    <location>
        <begin position="110"/>
        <end position="211"/>
    </location>
</feature>
<name>A0A182PX77_9DIPT</name>
<keyword evidence="3" id="KW-1185">Reference proteome</keyword>
<organism evidence="2 3">
    <name type="scientific">Anopheles epiroticus</name>
    <dbReference type="NCBI Taxonomy" id="199890"/>
    <lineage>
        <taxon>Eukaryota</taxon>
        <taxon>Metazoa</taxon>
        <taxon>Ecdysozoa</taxon>
        <taxon>Arthropoda</taxon>
        <taxon>Hexapoda</taxon>
        <taxon>Insecta</taxon>
        <taxon>Pterygota</taxon>
        <taxon>Neoptera</taxon>
        <taxon>Endopterygota</taxon>
        <taxon>Diptera</taxon>
        <taxon>Nematocera</taxon>
        <taxon>Culicoidea</taxon>
        <taxon>Culicidae</taxon>
        <taxon>Anophelinae</taxon>
        <taxon>Anopheles</taxon>
    </lineage>
</organism>
<proteinExistence type="predicted"/>
<dbReference type="EnsemblMetazoa" id="AEPI011564-RA">
    <property type="protein sequence ID" value="AEPI011564-PA"/>
    <property type="gene ID" value="AEPI011564"/>
</dbReference>
<protein>
    <recommendedName>
        <fullName evidence="4">Regulatory protein zeste</fullName>
    </recommendedName>
</protein>
<dbReference type="AlphaFoldDB" id="A0A182PX77"/>
<dbReference type="Proteomes" id="UP000075885">
    <property type="component" value="Unassembled WGS sequence"/>
</dbReference>
<feature type="compositionally biased region" description="Polar residues" evidence="1">
    <location>
        <begin position="160"/>
        <end position="169"/>
    </location>
</feature>
<reference evidence="2" key="2">
    <citation type="submission" date="2020-05" db="UniProtKB">
        <authorList>
            <consortium name="EnsemblMetazoa"/>
        </authorList>
    </citation>
    <scope>IDENTIFICATION</scope>
    <source>
        <strain evidence="2">Epiroticus2</strain>
    </source>
</reference>
<evidence type="ECO:0000256" key="1">
    <source>
        <dbReference type="SAM" id="MobiDB-lite"/>
    </source>
</evidence>
<evidence type="ECO:0000313" key="2">
    <source>
        <dbReference type="EnsemblMetazoa" id="AEPI011564-PA"/>
    </source>
</evidence>
<accession>A0A182PX77</accession>